<keyword evidence="4 6" id="KW-0819">tRNA processing</keyword>
<comment type="subcellular location">
    <subcellularLocation>
        <location evidence="1 6">Nucleus</location>
    </subcellularLocation>
</comment>
<dbReference type="STRING" id="52247.A0A4T0X410"/>
<dbReference type="EMBL" id="SELW01000193">
    <property type="protein sequence ID" value="TID30119.1"/>
    <property type="molecule type" value="Genomic_DNA"/>
</dbReference>
<keyword evidence="5 6" id="KW-0539">Nucleus</keyword>
<feature type="region of interest" description="Disordered" evidence="7">
    <location>
        <begin position="427"/>
        <end position="465"/>
    </location>
</feature>
<evidence type="ECO:0000313" key="8">
    <source>
        <dbReference type="EMBL" id="TID30119.1"/>
    </source>
</evidence>
<dbReference type="PANTHER" id="PTHR12945">
    <property type="entry name" value="TRANSLATION INITIATION FACTOR EIF3-RELATED"/>
    <property type="match status" value="1"/>
</dbReference>
<evidence type="ECO:0000256" key="1">
    <source>
        <dbReference type="ARBA" id="ARBA00004123"/>
    </source>
</evidence>
<name>A0A4T0X410_9ASCO</name>
<evidence type="ECO:0000313" key="9">
    <source>
        <dbReference type="Proteomes" id="UP000307173"/>
    </source>
</evidence>
<sequence length="465" mass="52621">MSKFVPNLNITENEWAILRLPSGARKLIQLRIDGVINMGKFGAFNVSDVIGFPYGQAFEISSENKLIPIESIDIGITDLAELDSEELLNGSSVDNRELLDVANVQKLTVEQIEEMKNKVGGNDIARELIQKMVQNHGSFDKKTSYSQEKYLDRKHKKFLRRFSISYLTSNEMLDYLFYEKEPFKIMNLSIEMLGLMMSIGNVMPGGNYLVVDETGGLIVYAMLERMGGRGSITLLHENDQPSMHLLNKTRFAKEMSLTPTSMVQCINVLQFLEPESEKPDVEELSKEEYAKLEEPMKTQYDRKLNKAKILQNVINRVLDKSFESLIYVSTLNPATFVPQILPRLRGSSPLVIYNMYKESLVELNHQFLRQKSILLPNIHHSVVRRYQTIPGKIHPLMTSRCDGGYILTGILVFPIENVVAVGRGSKKRKLNNKSVSESAESTPAVETPEVETPEIASVETPVINE</sequence>
<evidence type="ECO:0000256" key="4">
    <source>
        <dbReference type="ARBA" id="ARBA00022694"/>
    </source>
</evidence>
<dbReference type="GO" id="GO:0030488">
    <property type="term" value="P:tRNA methylation"/>
    <property type="evidence" value="ECO:0007669"/>
    <property type="project" value="InterPro"/>
</dbReference>
<dbReference type="PIRSF" id="PIRSF038170">
    <property type="entry name" value="tRNA_m1A_mtfrase"/>
    <property type="match status" value="1"/>
</dbReference>
<dbReference type="PANTHER" id="PTHR12945:SF0">
    <property type="entry name" value="TRNA (ADENINE(58)-N(1))-METHYLTRANSFERASE NON-CATALYTIC SUBUNIT TRM6"/>
    <property type="match status" value="1"/>
</dbReference>
<dbReference type="OrthoDB" id="10254665at2759"/>
<comment type="caution">
    <text evidence="8">The sequence shown here is derived from an EMBL/GenBank/DDBJ whole genome shotgun (WGS) entry which is preliminary data.</text>
</comment>
<evidence type="ECO:0000256" key="3">
    <source>
        <dbReference type="ARBA" id="ARBA00021704"/>
    </source>
</evidence>
<comment type="subunit">
    <text evidence="6">Heterotetramer.</text>
</comment>
<dbReference type="AlphaFoldDB" id="A0A4T0X410"/>
<gene>
    <name evidence="8" type="ORF">CANINC_001281</name>
</gene>
<accession>A0A4T0X410</accession>
<dbReference type="Pfam" id="PF04189">
    <property type="entry name" value="Gcd10p"/>
    <property type="match status" value="1"/>
</dbReference>
<reference evidence="8 9" key="1">
    <citation type="journal article" date="2019" name="Front. Genet.">
        <title>Whole-Genome Sequencing of the Opportunistic Yeast Pathogen Candida inconspicua Uncovers Its Hybrid Origin.</title>
        <authorList>
            <person name="Mixao V."/>
            <person name="Hansen A.P."/>
            <person name="Saus E."/>
            <person name="Boekhout T."/>
            <person name="Lass-Florl C."/>
            <person name="Gabaldon T."/>
        </authorList>
    </citation>
    <scope>NUCLEOTIDE SEQUENCE [LARGE SCALE GENOMIC DNA]</scope>
    <source>
        <strain evidence="8 9">CBS 180</strain>
    </source>
</reference>
<evidence type="ECO:0000256" key="7">
    <source>
        <dbReference type="SAM" id="MobiDB-lite"/>
    </source>
</evidence>
<comment type="function">
    <text evidence="6">Substrate-binding subunit of tRNA (adenine-N1-)-methyltransferase, which catalyzes the formation of N1-methyladenine at position 58 (m1A58) in initiator methionyl-tRNA.</text>
</comment>
<comment type="similarity">
    <text evidence="2 6">Belongs to the TRM6/GCD10 family.</text>
</comment>
<dbReference type="Proteomes" id="UP000307173">
    <property type="component" value="Unassembled WGS sequence"/>
</dbReference>
<protein>
    <recommendedName>
        <fullName evidence="3 6">tRNA (adenine(58)-N(1))-methyltransferase non-catalytic subunit TRM6</fullName>
    </recommendedName>
</protein>
<dbReference type="GO" id="GO:0005634">
    <property type="term" value="C:nucleus"/>
    <property type="evidence" value="ECO:0007669"/>
    <property type="project" value="UniProtKB-SubCell"/>
</dbReference>
<dbReference type="InterPro" id="IPR017423">
    <property type="entry name" value="TRM6"/>
</dbReference>
<evidence type="ECO:0000256" key="2">
    <source>
        <dbReference type="ARBA" id="ARBA00008320"/>
    </source>
</evidence>
<dbReference type="GO" id="GO:0031515">
    <property type="term" value="C:tRNA (m1A) methyltransferase complex"/>
    <property type="evidence" value="ECO:0007669"/>
    <property type="project" value="UniProtKB-UniRule"/>
</dbReference>
<proteinExistence type="inferred from homology"/>
<evidence type="ECO:0000256" key="6">
    <source>
        <dbReference type="PIRNR" id="PIRNR038170"/>
    </source>
</evidence>
<dbReference type="Gene3D" id="3.10.330.20">
    <property type="match status" value="1"/>
</dbReference>
<evidence type="ECO:0000256" key="5">
    <source>
        <dbReference type="ARBA" id="ARBA00023242"/>
    </source>
</evidence>
<organism evidence="8 9">
    <name type="scientific">Pichia inconspicua</name>
    <dbReference type="NCBI Taxonomy" id="52247"/>
    <lineage>
        <taxon>Eukaryota</taxon>
        <taxon>Fungi</taxon>
        <taxon>Dikarya</taxon>
        <taxon>Ascomycota</taxon>
        <taxon>Saccharomycotina</taxon>
        <taxon>Pichiomycetes</taxon>
        <taxon>Pichiales</taxon>
        <taxon>Pichiaceae</taxon>
        <taxon>Pichia</taxon>
    </lineage>
</organism>
<keyword evidence="9" id="KW-1185">Reference proteome</keyword>